<organism evidence="6">
    <name type="scientific">mine drainage metagenome</name>
    <dbReference type="NCBI Taxonomy" id="410659"/>
    <lineage>
        <taxon>unclassified sequences</taxon>
        <taxon>metagenomes</taxon>
        <taxon>ecological metagenomes</taxon>
    </lineage>
</organism>
<dbReference type="PANTHER" id="PTHR43667">
    <property type="entry name" value="CYCLOPROPANE-FATTY-ACYL-PHOSPHOLIPID SYNTHASE"/>
    <property type="match status" value="1"/>
</dbReference>
<evidence type="ECO:0000256" key="2">
    <source>
        <dbReference type="ARBA" id="ARBA00022603"/>
    </source>
</evidence>
<name>A0A1J5SX79_9ZZZZ</name>
<dbReference type="PIRSF" id="PIRSF003085">
    <property type="entry name" value="CMAS"/>
    <property type="match status" value="1"/>
</dbReference>
<dbReference type="GO" id="GO:0008610">
    <property type="term" value="P:lipid biosynthetic process"/>
    <property type="evidence" value="ECO:0007669"/>
    <property type="project" value="InterPro"/>
</dbReference>
<protein>
    <submittedName>
        <fullName evidence="6">Cyclopropane-fatty-acyl-phospholipid synthase</fullName>
        <ecNumber evidence="6">2.1.1.79</ecNumber>
    </submittedName>
</protein>
<accession>A0A1J5SX79</accession>
<dbReference type="InterPro" id="IPR003333">
    <property type="entry name" value="CMAS"/>
</dbReference>
<keyword evidence="3 6" id="KW-0808">Transferase</keyword>
<sequence>MNTQSIFAGLSERRVTSGELDTSRIPAHARFILQLLARLKHGALHLELPDGRISHFGDNSYPVTLRLHDWSLCEAVLKSGDIGFAETFIDGSWSTDNLTGLIELFVRNRESLESLIYGKWWSNLLYRMRHLFNRNSRTGSRKNIHAHYDIGNDFYRLWLDPSMTYSSALFSNGPADSLQDGQIAKYRRILGQLAVAPGARVLEIGCGWGGFAEIAARESGVQVRGLTLSAEQLQFARQRLTDAGLAEQADLLLMDYRDSDGQYDAIASIEMFEAVGEAYWPTYFECVSRNLKPGGRACIQTIVIAEELFERYRTGSDFIQQYIFPGGMLPSPSVFRAQAEKQGLRVVDEFAFGRDYARTLAEWRDAFRQKLSGVRAQGFDDRFLRTWEFYLAYCEAGFRADNINVMQFTLEKA</sequence>
<dbReference type="GO" id="GO:0032259">
    <property type="term" value="P:methylation"/>
    <property type="evidence" value="ECO:0007669"/>
    <property type="project" value="UniProtKB-KW"/>
</dbReference>
<dbReference type="GO" id="GO:0008825">
    <property type="term" value="F:cyclopropane-fatty-acyl-phospholipid synthase activity"/>
    <property type="evidence" value="ECO:0007669"/>
    <property type="project" value="UniProtKB-EC"/>
</dbReference>
<dbReference type="EMBL" id="MLJW01000030">
    <property type="protein sequence ID" value="OIR08656.1"/>
    <property type="molecule type" value="Genomic_DNA"/>
</dbReference>
<proteinExistence type="inferred from homology"/>
<evidence type="ECO:0000256" key="3">
    <source>
        <dbReference type="ARBA" id="ARBA00022679"/>
    </source>
</evidence>
<dbReference type="SUPFAM" id="SSF53335">
    <property type="entry name" value="S-adenosyl-L-methionine-dependent methyltransferases"/>
    <property type="match status" value="1"/>
</dbReference>
<dbReference type="Pfam" id="PF02353">
    <property type="entry name" value="CMAS"/>
    <property type="match status" value="1"/>
</dbReference>
<dbReference type="AlphaFoldDB" id="A0A1J5SX79"/>
<evidence type="ECO:0000256" key="4">
    <source>
        <dbReference type="ARBA" id="ARBA00022691"/>
    </source>
</evidence>
<keyword evidence="2 6" id="KW-0489">Methyltransferase</keyword>
<evidence type="ECO:0000313" key="6">
    <source>
        <dbReference type="EMBL" id="OIR08656.1"/>
    </source>
</evidence>
<gene>
    <name evidence="6" type="primary">cfa_4</name>
    <name evidence="6" type="ORF">GALL_90390</name>
</gene>
<evidence type="ECO:0000256" key="5">
    <source>
        <dbReference type="ARBA" id="ARBA00023098"/>
    </source>
</evidence>
<dbReference type="InterPro" id="IPR050723">
    <property type="entry name" value="CFA/CMAS"/>
</dbReference>
<comment type="caution">
    <text evidence="6">The sequence shown here is derived from an EMBL/GenBank/DDBJ whole genome shotgun (WGS) entry which is preliminary data.</text>
</comment>
<evidence type="ECO:0000256" key="1">
    <source>
        <dbReference type="ARBA" id="ARBA00010815"/>
    </source>
</evidence>
<reference evidence="6" key="1">
    <citation type="submission" date="2016-10" db="EMBL/GenBank/DDBJ databases">
        <title>Sequence of Gallionella enrichment culture.</title>
        <authorList>
            <person name="Poehlein A."/>
            <person name="Muehling M."/>
            <person name="Daniel R."/>
        </authorList>
    </citation>
    <scope>NUCLEOTIDE SEQUENCE</scope>
</reference>
<dbReference type="PANTHER" id="PTHR43667:SF2">
    <property type="entry name" value="FATTY ACID C-METHYL TRANSFERASE"/>
    <property type="match status" value="1"/>
</dbReference>
<keyword evidence="4" id="KW-0949">S-adenosyl-L-methionine</keyword>
<comment type="similarity">
    <text evidence="1">Belongs to the CFA/CMAS family.</text>
</comment>
<keyword evidence="5" id="KW-0443">Lipid metabolism</keyword>
<dbReference type="CDD" id="cd02440">
    <property type="entry name" value="AdoMet_MTases"/>
    <property type="match status" value="1"/>
</dbReference>
<dbReference type="EC" id="2.1.1.79" evidence="6"/>
<dbReference type="Gene3D" id="3.40.50.150">
    <property type="entry name" value="Vaccinia Virus protein VP39"/>
    <property type="match status" value="1"/>
</dbReference>
<dbReference type="InterPro" id="IPR029063">
    <property type="entry name" value="SAM-dependent_MTases_sf"/>
</dbReference>